<dbReference type="RefSeq" id="WP_382398138.1">
    <property type="nucleotide sequence ID" value="NZ_JBHSWH010000001.1"/>
</dbReference>
<keyword evidence="1" id="KW-0732">Signal</keyword>
<keyword evidence="3" id="KW-1185">Reference proteome</keyword>
<protein>
    <submittedName>
        <fullName evidence="2">Uncharacterized protein</fullName>
    </submittedName>
</protein>
<proteinExistence type="predicted"/>
<evidence type="ECO:0000313" key="3">
    <source>
        <dbReference type="Proteomes" id="UP001596298"/>
    </source>
</evidence>
<gene>
    <name evidence="2" type="ORF">ACFQDH_02475</name>
</gene>
<reference evidence="3" key="1">
    <citation type="journal article" date="2019" name="Int. J. Syst. Evol. Microbiol.">
        <title>The Global Catalogue of Microorganisms (GCM) 10K type strain sequencing project: providing services to taxonomists for standard genome sequencing and annotation.</title>
        <authorList>
            <consortium name="The Broad Institute Genomics Platform"/>
            <consortium name="The Broad Institute Genome Sequencing Center for Infectious Disease"/>
            <person name="Wu L."/>
            <person name="Ma J."/>
        </authorList>
    </citation>
    <scope>NUCLEOTIDE SEQUENCE [LARGE SCALE GENOMIC DNA]</scope>
    <source>
        <strain evidence="3">CCUG 58127</strain>
    </source>
</reference>
<comment type="caution">
    <text evidence="2">The sequence shown here is derived from an EMBL/GenBank/DDBJ whole genome shotgun (WGS) entry which is preliminary data.</text>
</comment>
<name>A0ABW2ABG6_9MICO</name>
<evidence type="ECO:0000256" key="1">
    <source>
        <dbReference type="SAM" id="SignalP"/>
    </source>
</evidence>
<sequence length="415" mass="43697">MADLRRTSRLNRALAVGAAGALAVGLSVLTPATASAAHNDAFPPKANSAWVYDTAQPGTWVDAISAYNARAGAGHALNQVYSYGTDMEMYCPDNDGTRCTAGDLYSFYTEAGGGPARTAAYYDAFAAADPGSFTISPIIDGRTDANGYLQGFNELSPSLAAEFADKVAAQACADPHVDGIQFDLEPFDVSTKNGQYFFYLQLAKDFAGQHAGNPADDPYGCVEVDHPRGRFYSVFTFAEAIRPGTESAANVGDILSTYGNGYLMDSLYDLSDAPAGTLNNLDDYTSAARREAGNTKQWANRLHIRYGFGIPASASAHEFTTCTEGPDAVGSCEPDASGATGYPMLSYTQAAVAAIRLSGAVHDPRYIGTAMWDFGDDVSWNGLSFAPAPASSDVLDYLATSLPGSQNPGVARGPR</sequence>
<dbReference type="EMBL" id="JBHSWH010000001">
    <property type="protein sequence ID" value="MFC6704165.1"/>
    <property type="molecule type" value="Genomic_DNA"/>
</dbReference>
<organism evidence="2 3">
    <name type="scientific">Flexivirga alba</name>
    <dbReference type="NCBI Taxonomy" id="702742"/>
    <lineage>
        <taxon>Bacteria</taxon>
        <taxon>Bacillati</taxon>
        <taxon>Actinomycetota</taxon>
        <taxon>Actinomycetes</taxon>
        <taxon>Micrococcales</taxon>
        <taxon>Dermacoccaceae</taxon>
        <taxon>Flexivirga</taxon>
    </lineage>
</organism>
<feature type="chain" id="PRO_5045810915" evidence="1">
    <location>
        <begin position="37"/>
        <end position="415"/>
    </location>
</feature>
<dbReference type="Proteomes" id="UP001596298">
    <property type="component" value="Unassembled WGS sequence"/>
</dbReference>
<evidence type="ECO:0000313" key="2">
    <source>
        <dbReference type="EMBL" id="MFC6704165.1"/>
    </source>
</evidence>
<accession>A0ABW2ABG6</accession>
<feature type="signal peptide" evidence="1">
    <location>
        <begin position="1"/>
        <end position="36"/>
    </location>
</feature>